<keyword evidence="2" id="KW-0067">ATP-binding</keyword>
<dbReference type="Gene3D" id="3.40.50.300">
    <property type="entry name" value="P-loop containing nucleotide triphosphate hydrolases"/>
    <property type="match status" value="1"/>
</dbReference>
<evidence type="ECO:0000256" key="1">
    <source>
        <dbReference type="ARBA" id="ARBA00022741"/>
    </source>
</evidence>
<evidence type="ECO:0000256" key="2">
    <source>
        <dbReference type="ARBA" id="ARBA00022840"/>
    </source>
</evidence>
<dbReference type="EMBL" id="FWFR01000001">
    <property type="protein sequence ID" value="SLN13902.1"/>
    <property type="molecule type" value="Genomic_DNA"/>
</dbReference>
<protein>
    <submittedName>
        <fullName evidence="3">AFG1-like ATPase</fullName>
    </submittedName>
</protein>
<dbReference type="FunCoup" id="A0A1Y5RD72">
    <property type="interactions" value="425"/>
</dbReference>
<dbReference type="InParanoid" id="A0A1Y5RD72"/>
<keyword evidence="4" id="KW-1185">Reference proteome</keyword>
<reference evidence="3 4" key="1">
    <citation type="submission" date="2017-03" db="EMBL/GenBank/DDBJ databases">
        <authorList>
            <person name="Afonso C.L."/>
            <person name="Miller P.J."/>
            <person name="Scott M.A."/>
            <person name="Spackman E."/>
            <person name="Goraichik I."/>
            <person name="Dimitrov K.M."/>
            <person name="Suarez D.L."/>
            <person name="Swayne D.E."/>
        </authorList>
    </citation>
    <scope>NUCLEOTIDE SEQUENCE [LARGE SCALE GENOMIC DNA]</scope>
    <source>
        <strain evidence="3 4">CECT 7691</strain>
    </source>
</reference>
<dbReference type="NCBIfam" id="NF040713">
    <property type="entry name" value="ZapE"/>
    <property type="match status" value="1"/>
</dbReference>
<sequence length="407" mass="45562">MAPPEGATLFCEPDRIARTNMNDASAEQAAAEGPLAAYRALRRAGELAHDPVQELAVEKLQTLHKRLVGYDPTFKPHWTDFFRGRGNPNDRASPPQGLYMFGGVGRGKSMLMDLFYRTAPVEKKRRVHFHAFMQEIHATIHRWRQARDERASDPMPPLAEGIAAGAWLLCFDEMQVTDVADAMLLGRLFQYLFNHGVVVVFTSNRPPDDLYKGGLNRELFLPFIAMIKEELDVLHLDGGTDYRLERLSHGRVYFQPLGEEADRSLEEVFNGLIEGAELVSEELTVQGRTIVTPLTARHVARFRFEELCARPLGAADYLALAERYHSIVLTGIPKLGPEKRNEAKRFVTLIDVLYENRVNLIASADAPPAALYPEGDGSFEFGRTASRLMEMQSEDYLIAPHGGQNGG</sequence>
<dbReference type="GO" id="GO:0005524">
    <property type="term" value="F:ATP binding"/>
    <property type="evidence" value="ECO:0007669"/>
    <property type="project" value="UniProtKB-KW"/>
</dbReference>
<dbReference type="PANTHER" id="PTHR12169:SF6">
    <property type="entry name" value="AFG1-LIKE ATPASE"/>
    <property type="match status" value="1"/>
</dbReference>
<evidence type="ECO:0000313" key="4">
    <source>
        <dbReference type="Proteomes" id="UP000193200"/>
    </source>
</evidence>
<accession>A0A1Y5RD72</accession>
<dbReference type="AlphaFoldDB" id="A0A1Y5RD72"/>
<name>A0A1Y5RD72_9PROT</name>
<dbReference type="GO" id="GO:0016887">
    <property type="term" value="F:ATP hydrolysis activity"/>
    <property type="evidence" value="ECO:0007669"/>
    <property type="project" value="InterPro"/>
</dbReference>
<dbReference type="SUPFAM" id="SSF52540">
    <property type="entry name" value="P-loop containing nucleoside triphosphate hydrolases"/>
    <property type="match status" value="1"/>
</dbReference>
<dbReference type="InterPro" id="IPR027417">
    <property type="entry name" value="P-loop_NTPase"/>
</dbReference>
<dbReference type="InterPro" id="IPR005654">
    <property type="entry name" value="ATPase_AFG1-like"/>
</dbReference>
<keyword evidence="1" id="KW-0547">Nucleotide-binding</keyword>
<evidence type="ECO:0000313" key="3">
    <source>
        <dbReference type="EMBL" id="SLN13902.1"/>
    </source>
</evidence>
<organism evidence="3 4">
    <name type="scientific">Oceanibacterium hippocampi</name>
    <dbReference type="NCBI Taxonomy" id="745714"/>
    <lineage>
        <taxon>Bacteria</taxon>
        <taxon>Pseudomonadati</taxon>
        <taxon>Pseudomonadota</taxon>
        <taxon>Alphaproteobacteria</taxon>
        <taxon>Sneathiellales</taxon>
        <taxon>Sneathiellaceae</taxon>
        <taxon>Oceanibacterium</taxon>
    </lineage>
</organism>
<dbReference type="Proteomes" id="UP000193200">
    <property type="component" value="Unassembled WGS sequence"/>
</dbReference>
<dbReference type="PANTHER" id="PTHR12169">
    <property type="entry name" value="ATPASE N2B"/>
    <property type="match status" value="1"/>
</dbReference>
<dbReference type="Pfam" id="PF03969">
    <property type="entry name" value="AFG1_ATPase"/>
    <property type="match status" value="1"/>
</dbReference>
<gene>
    <name evidence="3" type="ORF">OCH7691_00249</name>
</gene>
<dbReference type="GO" id="GO:0005737">
    <property type="term" value="C:cytoplasm"/>
    <property type="evidence" value="ECO:0007669"/>
    <property type="project" value="TreeGrafter"/>
</dbReference>
<proteinExistence type="predicted"/>